<feature type="transmembrane region" description="Helical" evidence="8">
    <location>
        <begin position="74"/>
        <end position="99"/>
    </location>
</feature>
<evidence type="ECO:0000256" key="7">
    <source>
        <dbReference type="RuleBase" id="RU000320"/>
    </source>
</evidence>
<dbReference type="PRINTS" id="PR01434">
    <property type="entry name" value="NADHDHGNASE5"/>
</dbReference>
<dbReference type="AlphaFoldDB" id="A0A1T5ML88"/>
<feature type="transmembrane region" description="Helical" evidence="8">
    <location>
        <begin position="34"/>
        <end position="54"/>
    </location>
</feature>
<feature type="transmembrane region" description="Helical" evidence="8">
    <location>
        <begin position="341"/>
        <end position="359"/>
    </location>
</feature>
<evidence type="ECO:0000313" key="10">
    <source>
        <dbReference type="EMBL" id="SKC88956.1"/>
    </source>
</evidence>
<feature type="transmembrane region" description="Helical" evidence="8">
    <location>
        <begin position="137"/>
        <end position="155"/>
    </location>
</feature>
<feature type="transmembrane region" description="Helical" evidence="8">
    <location>
        <begin position="280"/>
        <end position="303"/>
    </location>
</feature>
<feature type="transmembrane region" description="Helical" evidence="8">
    <location>
        <begin position="6"/>
        <end position="25"/>
    </location>
</feature>
<dbReference type="GO" id="GO:0005886">
    <property type="term" value="C:plasma membrane"/>
    <property type="evidence" value="ECO:0007669"/>
    <property type="project" value="UniProtKB-SubCell"/>
</dbReference>
<proteinExistence type="inferred from homology"/>
<dbReference type="RefSeq" id="WP_079495550.1">
    <property type="nucleotide sequence ID" value="NZ_FUZT01000018.1"/>
</dbReference>
<dbReference type="InterPro" id="IPR001750">
    <property type="entry name" value="ND/Mrp_TM"/>
</dbReference>
<evidence type="ECO:0000256" key="6">
    <source>
        <dbReference type="ARBA" id="ARBA00023136"/>
    </source>
</evidence>
<dbReference type="PANTHER" id="PTHR42703:SF1">
    <property type="entry name" value="NA(+)_H(+) ANTIPORTER SUBUNIT D1"/>
    <property type="match status" value="1"/>
</dbReference>
<keyword evidence="4 7" id="KW-0812">Transmembrane</keyword>
<feature type="transmembrane region" description="Helical" evidence="8">
    <location>
        <begin position="462"/>
        <end position="486"/>
    </location>
</feature>
<dbReference type="STRING" id="36842.SAMN02194393_04956"/>
<dbReference type="InterPro" id="IPR050586">
    <property type="entry name" value="CPA3_Na-H_Antiporter_D"/>
</dbReference>
<evidence type="ECO:0000256" key="2">
    <source>
        <dbReference type="ARBA" id="ARBA00005346"/>
    </source>
</evidence>
<keyword evidence="6 8" id="KW-0472">Membrane</keyword>
<keyword evidence="5 8" id="KW-1133">Transmembrane helix</keyword>
<feature type="transmembrane region" description="Helical" evidence="8">
    <location>
        <begin position="248"/>
        <end position="268"/>
    </location>
</feature>
<gene>
    <name evidence="10" type="ORF">SAMN02194393_04956</name>
</gene>
<name>A0A1T5ML88_9FIRM</name>
<dbReference type="PANTHER" id="PTHR42703">
    <property type="entry name" value="NADH DEHYDROGENASE"/>
    <property type="match status" value="1"/>
</dbReference>
<protein>
    <submittedName>
        <fullName evidence="10">Multisubunit sodium/proton antiporter, MrpD subunit</fullName>
    </submittedName>
</protein>
<feature type="transmembrane region" description="Helical" evidence="8">
    <location>
        <begin position="310"/>
        <end position="329"/>
    </location>
</feature>
<feature type="transmembrane region" description="Helical" evidence="8">
    <location>
        <begin position="212"/>
        <end position="236"/>
    </location>
</feature>
<keyword evidence="11" id="KW-1185">Reference proteome</keyword>
<feature type="transmembrane region" description="Helical" evidence="8">
    <location>
        <begin position="167"/>
        <end position="192"/>
    </location>
</feature>
<evidence type="ECO:0000256" key="3">
    <source>
        <dbReference type="ARBA" id="ARBA00022475"/>
    </source>
</evidence>
<evidence type="ECO:0000256" key="5">
    <source>
        <dbReference type="ARBA" id="ARBA00022989"/>
    </source>
</evidence>
<comment type="subcellular location">
    <subcellularLocation>
        <location evidence="1">Cell membrane</location>
        <topology evidence="1">Multi-pass membrane protein</topology>
    </subcellularLocation>
    <subcellularLocation>
        <location evidence="7">Membrane</location>
        <topology evidence="7">Multi-pass membrane protein</topology>
    </subcellularLocation>
</comment>
<evidence type="ECO:0000256" key="4">
    <source>
        <dbReference type="ARBA" id="ARBA00022692"/>
    </source>
</evidence>
<feature type="transmembrane region" description="Helical" evidence="8">
    <location>
        <begin position="417"/>
        <end position="442"/>
    </location>
</feature>
<dbReference type="Proteomes" id="UP000190285">
    <property type="component" value="Unassembled WGS sequence"/>
</dbReference>
<comment type="similarity">
    <text evidence="2">Belongs to the CPA3 antiporters (TC 2.A.63) subunit D family.</text>
</comment>
<dbReference type="EMBL" id="FUZT01000018">
    <property type="protein sequence ID" value="SKC88956.1"/>
    <property type="molecule type" value="Genomic_DNA"/>
</dbReference>
<sequence>MDIIRSFPLVIILILFIGSFVIPFLKKKKLVEGLSLVMLGISAILSFITFKYVYSFGSFIYRIGHWDAPWGIEFNIGILEAIMSIMFTFVAFFISWYSIYTIEKEIKENKISFYYILINILVGTLLGIVYTNDLFNAFVFIEISTLAACGIVVIKDKKENIKAALKYLILSSLGSGLVLMAIAFIYSISGNLNMSFIHKELIDVYMSYEKSILISIGLFTIGLGIKSAMFPLHVWLPDAHSNAPSSSSAMLSALVLKAYVILYIKILYRMFGSEIMNEFKVLLFMVLILGSLAMIIASISAILQKDIKRIIAYSSVAQMGYIFFGIGLGNKLGLVSSIFHILNHGFIKSALFLSVGAMIEKSGEKKVLGLRGIGKEMPITLGIFTLGAMSMVGIPVLPGFISKFNFALASIEAERKIFISVILISSLLNALYYFPIVINGYFGEENLEGKKLMSREKPIKELMPVLVLITGALYLGIRFNKIIYIIEKGVEVFF</sequence>
<dbReference type="Pfam" id="PF00361">
    <property type="entry name" value="Proton_antipo_M"/>
    <property type="match status" value="1"/>
</dbReference>
<feature type="domain" description="NADH:quinone oxidoreductase/Mrp antiporter transmembrane" evidence="9">
    <location>
        <begin position="132"/>
        <end position="428"/>
    </location>
</feature>
<evidence type="ECO:0000256" key="8">
    <source>
        <dbReference type="SAM" id="Phobius"/>
    </source>
</evidence>
<reference evidence="11" key="1">
    <citation type="submission" date="2017-02" db="EMBL/GenBank/DDBJ databases">
        <authorList>
            <person name="Varghese N."/>
            <person name="Submissions S."/>
        </authorList>
    </citation>
    <scope>NUCLEOTIDE SEQUENCE [LARGE SCALE GENOMIC DNA]</scope>
    <source>
        <strain evidence="11">M1</strain>
    </source>
</reference>
<evidence type="ECO:0000259" key="9">
    <source>
        <dbReference type="Pfam" id="PF00361"/>
    </source>
</evidence>
<evidence type="ECO:0000256" key="1">
    <source>
        <dbReference type="ARBA" id="ARBA00004651"/>
    </source>
</evidence>
<feature type="transmembrane region" description="Helical" evidence="8">
    <location>
        <begin position="111"/>
        <end position="131"/>
    </location>
</feature>
<organism evidence="10 11">
    <name type="scientific">Maledivibacter halophilus</name>
    <dbReference type="NCBI Taxonomy" id="36842"/>
    <lineage>
        <taxon>Bacteria</taxon>
        <taxon>Bacillati</taxon>
        <taxon>Bacillota</taxon>
        <taxon>Clostridia</taxon>
        <taxon>Peptostreptococcales</taxon>
        <taxon>Caminicellaceae</taxon>
        <taxon>Maledivibacter</taxon>
    </lineage>
</organism>
<accession>A0A1T5ML88</accession>
<dbReference type="OrthoDB" id="9807568at2"/>
<feature type="transmembrane region" description="Helical" evidence="8">
    <location>
        <begin position="379"/>
        <end position="397"/>
    </location>
</feature>
<evidence type="ECO:0000313" key="11">
    <source>
        <dbReference type="Proteomes" id="UP000190285"/>
    </source>
</evidence>
<keyword evidence="3" id="KW-1003">Cell membrane</keyword>